<dbReference type="RefSeq" id="WP_307122704.1">
    <property type="nucleotide sequence ID" value="NZ_JAUSTM010000035.1"/>
</dbReference>
<dbReference type="Proteomes" id="UP001223079">
    <property type="component" value="Unassembled WGS sequence"/>
</dbReference>
<protein>
    <submittedName>
        <fullName evidence="3">Ferredoxin</fullName>
    </submittedName>
</protein>
<dbReference type="InterPro" id="IPR052395">
    <property type="entry name" value="ET_Ferredoxin"/>
</dbReference>
<reference evidence="3 4" key="1">
    <citation type="submission" date="2023-07" db="EMBL/GenBank/DDBJ databases">
        <title>Genomic Encyclopedia of Type Strains, Phase IV (KMG-IV): sequencing the most valuable type-strain genomes for metagenomic binning, comparative biology and taxonomic classification.</title>
        <authorList>
            <person name="Goeker M."/>
        </authorList>
    </citation>
    <scope>NUCLEOTIDE SEQUENCE [LARGE SCALE GENOMIC DNA]</scope>
    <source>
        <strain evidence="3 4">DSM 105143</strain>
    </source>
</reference>
<organism evidence="3 4">
    <name type="scientific">Streptococcus moroccensis</name>
    <dbReference type="NCBI Taxonomy" id="1451356"/>
    <lineage>
        <taxon>Bacteria</taxon>
        <taxon>Bacillati</taxon>
        <taxon>Bacillota</taxon>
        <taxon>Bacilli</taxon>
        <taxon>Lactobacillales</taxon>
        <taxon>Streptococcaceae</taxon>
        <taxon>Streptococcus</taxon>
    </lineage>
</organism>
<dbReference type="InterPro" id="IPR017896">
    <property type="entry name" value="4Fe4S_Fe-S-bd"/>
</dbReference>
<evidence type="ECO:0000313" key="4">
    <source>
        <dbReference type="Proteomes" id="UP001223079"/>
    </source>
</evidence>
<comment type="cofactor">
    <cofactor evidence="1">
        <name>[4Fe-4S] cluster</name>
        <dbReference type="ChEBI" id="CHEBI:49883"/>
    </cofactor>
</comment>
<sequence length="64" mass="7190">MKVSIIPEHCIACGLCQTYSPVFDYDDDGIVIFSQSNKRELELPHEPNIIKAVKECPTKALLLD</sequence>
<dbReference type="Gene3D" id="3.30.70.20">
    <property type="match status" value="1"/>
</dbReference>
<dbReference type="PROSITE" id="PS51379">
    <property type="entry name" value="4FE4S_FER_2"/>
    <property type="match status" value="1"/>
</dbReference>
<gene>
    <name evidence="3" type="ORF">J2S23_002141</name>
</gene>
<evidence type="ECO:0000256" key="1">
    <source>
        <dbReference type="ARBA" id="ARBA00001966"/>
    </source>
</evidence>
<dbReference type="Pfam" id="PF13459">
    <property type="entry name" value="Fer4_15"/>
    <property type="match status" value="1"/>
</dbReference>
<dbReference type="SUPFAM" id="SSF54862">
    <property type="entry name" value="4Fe-4S ferredoxins"/>
    <property type="match status" value="1"/>
</dbReference>
<evidence type="ECO:0000313" key="3">
    <source>
        <dbReference type="EMBL" id="MDQ0223564.1"/>
    </source>
</evidence>
<name>A0ABT9YV04_9STRE</name>
<accession>A0ABT9YV04</accession>
<proteinExistence type="predicted"/>
<dbReference type="PANTHER" id="PTHR39163">
    <property type="entry name" value="FERREDOXIN"/>
    <property type="match status" value="1"/>
</dbReference>
<comment type="caution">
    <text evidence="3">The sequence shown here is derived from an EMBL/GenBank/DDBJ whole genome shotgun (WGS) entry which is preliminary data.</text>
</comment>
<keyword evidence="4" id="KW-1185">Reference proteome</keyword>
<feature type="domain" description="4Fe-4S ferredoxin-type" evidence="2">
    <location>
        <begin position="1"/>
        <end position="28"/>
    </location>
</feature>
<dbReference type="EMBL" id="JAUSTM010000035">
    <property type="protein sequence ID" value="MDQ0223564.1"/>
    <property type="molecule type" value="Genomic_DNA"/>
</dbReference>
<evidence type="ECO:0000259" key="2">
    <source>
        <dbReference type="PROSITE" id="PS51379"/>
    </source>
</evidence>
<dbReference type="PANTHER" id="PTHR39163:SF1">
    <property type="entry name" value="FERREDOXIN"/>
    <property type="match status" value="1"/>
</dbReference>